<feature type="transmembrane region" description="Helical" evidence="1">
    <location>
        <begin position="1009"/>
        <end position="1029"/>
    </location>
</feature>
<feature type="transmembrane region" description="Helical" evidence="1">
    <location>
        <begin position="428"/>
        <end position="450"/>
    </location>
</feature>
<feature type="transmembrane region" description="Helical" evidence="1">
    <location>
        <begin position="959"/>
        <end position="981"/>
    </location>
</feature>
<dbReference type="PRINTS" id="PR00702">
    <property type="entry name" value="ACRIFLAVINRP"/>
</dbReference>
<name>A0ABM7WAU0_9BACT</name>
<protein>
    <recommendedName>
        <fullName evidence="4">Acriflavin resistance protein</fullName>
    </recommendedName>
</protein>
<feature type="transmembrane region" description="Helical" evidence="1">
    <location>
        <begin position="933"/>
        <end position="953"/>
    </location>
</feature>
<feature type="transmembrane region" description="Helical" evidence="1">
    <location>
        <begin position="358"/>
        <end position="379"/>
    </location>
</feature>
<proteinExistence type="predicted"/>
<dbReference type="Gene3D" id="3.30.2090.10">
    <property type="entry name" value="Multidrug efflux transporter AcrB TolC docking domain, DN and DC subdomains"/>
    <property type="match status" value="2"/>
</dbReference>
<dbReference type="Gene3D" id="3.30.70.1320">
    <property type="entry name" value="Multidrug efflux transporter AcrB pore domain like"/>
    <property type="match status" value="1"/>
</dbReference>
<keyword evidence="1" id="KW-0472">Membrane</keyword>
<evidence type="ECO:0008006" key="4">
    <source>
        <dbReference type="Google" id="ProtNLM"/>
    </source>
</evidence>
<dbReference type="Gene3D" id="3.30.70.1430">
    <property type="entry name" value="Multidrug efflux transporter AcrB pore domain"/>
    <property type="match status" value="2"/>
</dbReference>
<evidence type="ECO:0000313" key="3">
    <source>
        <dbReference type="Proteomes" id="UP000830055"/>
    </source>
</evidence>
<evidence type="ECO:0000313" key="2">
    <source>
        <dbReference type="EMBL" id="BDD88066.1"/>
    </source>
</evidence>
<feature type="transmembrane region" description="Helical" evidence="1">
    <location>
        <begin position="12"/>
        <end position="32"/>
    </location>
</feature>
<feature type="transmembrane region" description="Helical" evidence="1">
    <location>
        <begin position="456"/>
        <end position="478"/>
    </location>
</feature>
<reference evidence="2 3" key="1">
    <citation type="submission" date="2022-01" db="EMBL/GenBank/DDBJ databases">
        <title>Desulfofustis limnae sp. nov., a novel mesophilic sulfate-reducing bacterium isolated from marsh soil.</title>
        <authorList>
            <person name="Watanabe M."/>
            <person name="Takahashi A."/>
            <person name="Kojima H."/>
            <person name="Fukui M."/>
        </authorList>
    </citation>
    <scope>NUCLEOTIDE SEQUENCE [LARGE SCALE GENOMIC DNA]</scope>
    <source>
        <strain evidence="2 3">PPLL</strain>
    </source>
</reference>
<dbReference type="Gene3D" id="1.20.1640.10">
    <property type="entry name" value="Multidrug efflux transporter AcrB transmembrane domain"/>
    <property type="match status" value="2"/>
</dbReference>
<sequence length="1111" mass="121872">MIISDTAVRKSTSVAVLALVLIIIGTYCYLTLPRESSPDITIPNVFISTDYRGVSPVDMETAVTIEIEKKLKGLDGLKKIQSVSSEGKSMINVEFVTGTDIDQALQDVKDKVDEAMGELPTDLEEDPSVFEVNFSQMPIVVYSLSGTCGLPCLKKIADDLEDDIEAITGVLEVEITGGLEREIRVEVDPDKLGYYGLTINDFQTTVRNENQNTSGGAIRLGSGRFQLRVPGEFTTPEEIYGLVLTTHQGQPVYLKDVAEVIDGFKEEMSRSRLNGRDAVNITVKKRSGENIIEIINDADRIIAESRPAWPEGTEITKVMDQSNDIRLMVIDLENNILSGLILVLIVIFLFMGFRNALLVSLAIPFSMLISFTILFVLGVTLNMVVLFSLTLALGMLVDNAIVIVENIHRFMEQGASRVEAAMKATAEVAYPVIGSTLTTLAAFAPMLFWPGIMGEFMSYLPLTLIVTLSASLFVALVINPAMASLFLKTKSLAATVADRNLQEIAAAVEQPVVIRGWLLTRYTNSLSRALATPYAVIGIAFGALILMVQGWLLVVGLEKPVEFFPEIDPKGIYVNIDVPEGADLDYIDRVIQRIEFSLAGIDKQDKNGSTETRVTPLQALAPKEHQLASGMTVFGPSDMANVESIYMRGTIDSGGSLAFSANTPNHVGIRFVELHDRIRSSQLDVEEIRQRVQDIPGGKITIAKEEEGPPTGAPINIEIAGDNFAVLGEIAGQVRDILSGIPHVEDIRDDFVEGIPSVQVSVDRQKAALFGLTTNTIGFALKSAYNGLEVSSFREGSDDYDITVQLAERDRKMLDVLYQLLLPTPSGELVPLTTVADISFGGSLGDINRINNERVVTVKANVDETRIPGPVARAEAEKLLQHFPLPPGYQVKFTGEFEFQQESEDFLSKAFLVALLVIFLILVSMFNSVSQPFIIMTSVILSLGGAFLGLMLFFQPFGIIMTGVGVISLAGVVVNNAIVLIDYTNKLRERGFTLRDAVISAGATRLRPVLLTAITTILGLIPMVTGVSLDFHAMAISWVSESSQWWRSMAIVVIFGLLVATFLTLIVVPTIYYLLQREDSRLVHFRRRLHELYWKPFPYVAGEPLIKKERS</sequence>
<gene>
    <name evidence="2" type="ORF">DPPLL_24310</name>
</gene>
<dbReference type="InterPro" id="IPR027463">
    <property type="entry name" value="AcrB_DN_DC_subdom"/>
</dbReference>
<feature type="transmembrane region" description="Helical" evidence="1">
    <location>
        <begin position="336"/>
        <end position="353"/>
    </location>
</feature>
<accession>A0ABM7WAU0</accession>
<dbReference type="RefSeq" id="WP_284151456.1">
    <property type="nucleotide sequence ID" value="NZ_AP025516.1"/>
</dbReference>
<dbReference type="SUPFAM" id="SSF82693">
    <property type="entry name" value="Multidrug efflux transporter AcrB pore domain, PN1, PN2, PC1 and PC2 subdomains"/>
    <property type="match status" value="2"/>
</dbReference>
<organism evidence="2 3">
    <name type="scientific">Desulfofustis limnaeus</name>
    <dbReference type="NCBI Taxonomy" id="2740163"/>
    <lineage>
        <taxon>Bacteria</taxon>
        <taxon>Pseudomonadati</taxon>
        <taxon>Thermodesulfobacteriota</taxon>
        <taxon>Desulfobulbia</taxon>
        <taxon>Desulfobulbales</taxon>
        <taxon>Desulfocapsaceae</taxon>
        <taxon>Desulfofustis</taxon>
    </lineage>
</organism>
<keyword evidence="3" id="KW-1185">Reference proteome</keyword>
<dbReference type="PANTHER" id="PTHR32063">
    <property type="match status" value="1"/>
</dbReference>
<evidence type="ECO:0000256" key="1">
    <source>
        <dbReference type="SAM" id="Phobius"/>
    </source>
</evidence>
<dbReference type="Pfam" id="PF00873">
    <property type="entry name" value="ACR_tran"/>
    <property type="match status" value="2"/>
</dbReference>
<dbReference type="SUPFAM" id="SSF82714">
    <property type="entry name" value="Multidrug efflux transporter AcrB TolC docking domain, DN and DC subdomains"/>
    <property type="match status" value="2"/>
</dbReference>
<dbReference type="Proteomes" id="UP000830055">
    <property type="component" value="Chromosome"/>
</dbReference>
<dbReference type="InterPro" id="IPR001036">
    <property type="entry name" value="Acrflvin-R"/>
</dbReference>
<feature type="transmembrane region" description="Helical" evidence="1">
    <location>
        <begin position="906"/>
        <end position="926"/>
    </location>
</feature>
<dbReference type="SUPFAM" id="SSF82866">
    <property type="entry name" value="Multidrug efflux transporter AcrB transmembrane domain"/>
    <property type="match status" value="2"/>
</dbReference>
<dbReference type="PANTHER" id="PTHR32063:SF24">
    <property type="entry name" value="CATION EFFLUX SYSTEM (ACRB_ACRD_ACRF FAMILY)"/>
    <property type="match status" value="1"/>
</dbReference>
<feature type="transmembrane region" description="Helical" evidence="1">
    <location>
        <begin position="1049"/>
        <end position="1075"/>
    </location>
</feature>
<dbReference type="Gene3D" id="3.30.70.1440">
    <property type="entry name" value="Multidrug efflux transporter AcrB pore domain"/>
    <property type="match status" value="1"/>
</dbReference>
<dbReference type="EMBL" id="AP025516">
    <property type="protein sequence ID" value="BDD88066.1"/>
    <property type="molecule type" value="Genomic_DNA"/>
</dbReference>
<keyword evidence="1" id="KW-1133">Transmembrane helix</keyword>
<feature type="transmembrane region" description="Helical" evidence="1">
    <location>
        <begin position="385"/>
        <end position="407"/>
    </location>
</feature>
<keyword evidence="1" id="KW-0812">Transmembrane</keyword>
<feature type="transmembrane region" description="Helical" evidence="1">
    <location>
        <begin position="534"/>
        <end position="557"/>
    </location>
</feature>